<dbReference type="InterPro" id="IPR002156">
    <property type="entry name" value="RNaseH_domain"/>
</dbReference>
<dbReference type="Proteomes" id="UP001280121">
    <property type="component" value="Unassembled WGS sequence"/>
</dbReference>
<dbReference type="SUPFAM" id="SSF53098">
    <property type="entry name" value="Ribonuclease H-like"/>
    <property type="match status" value="1"/>
</dbReference>
<evidence type="ECO:0000313" key="3">
    <source>
        <dbReference type="Proteomes" id="UP001280121"/>
    </source>
</evidence>
<dbReference type="PANTHER" id="PTHR47074">
    <property type="entry name" value="BNAC02G40300D PROTEIN"/>
    <property type="match status" value="1"/>
</dbReference>
<sequence>MKAILSILVSIRGGQDSLFGIMIRKANIKLRVAIALSLWWNRNCAVQNKEVRKPADLYAWAVDIFSDFQNTQRVFKPILAVKGPASTSVWHPPPGCLKLNSDAAVCSDSQYFGIGTAVRNDRGLVVAAISMPMLGSFGAEMGELLVLREGLHMAKRLNLRILIVEVDTSNIASTLNSSSFVSYHW</sequence>
<dbReference type="Pfam" id="PF13456">
    <property type="entry name" value="RVT_3"/>
    <property type="match status" value="1"/>
</dbReference>
<feature type="domain" description="RNase H type-1" evidence="1">
    <location>
        <begin position="100"/>
        <end position="179"/>
    </location>
</feature>
<gene>
    <name evidence="2" type="ORF">Ddye_009687</name>
</gene>
<dbReference type="GO" id="GO:0004523">
    <property type="term" value="F:RNA-DNA hybrid ribonuclease activity"/>
    <property type="evidence" value="ECO:0007669"/>
    <property type="project" value="InterPro"/>
</dbReference>
<evidence type="ECO:0000313" key="2">
    <source>
        <dbReference type="EMBL" id="KAK2656635.1"/>
    </source>
</evidence>
<dbReference type="InterPro" id="IPR052929">
    <property type="entry name" value="RNase_H-like_EbsB-rel"/>
</dbReference>
<keyword evidence="3" id="KW-1185">Reference proteome</keyword>
<accession>A0AAE0CMF9</accession>
<dbReference type="PANTHER" id="PTHR47074:SF48">
    <property type="entry name" value="POLYNUCLEOTIDYL TRANSFERASE, RIBONUCLEASE H-LIKE SUPERFAMILY PROTEIN"/>
    <property type="match status" value="1"/>
</dbReference>
<comment type="caution">
    <text evidence="2">The sequence shown here is derived from an EMBL/GenBank/DDBJ whole genome shotgun (WGS) entry which is preliminary data.</text>
</comment>
<dbReference type="AlphaFoldDB" id="A0AAE0CMF9"/>
<proteinExistence type="predicted"/>
<organism evidence="2 3">
    <name type="scientific">Dipteronia dyeriana</name>
    <dbReference type="NCBI Taxonomy" id="168575"/>
    <lineage>
        <taxon>Eukaryota</taxon>
        <taxon>Viridiplantae</taxon>
        <taxon>Streptophyta</taxon>
        <taxon>Embryophyta</taxon>
        <taxon>Tracheophyta</taxon>
        <taxon>Spermatophyta</taxon>
        <taxon>Magnoliopsida</taxon>
        <taxon>eudicotyledons</taxon>
        <taxon>Gunneridae</taxon>
        <taxon>Pentapetalae</taxon>
        <taxon>rosids</taxon>
        <taxon>malvids</taxon>
        <taxon>Sapindales</taxon>
        <taxon>Sapindaceae</taxon>
        <taxon>Hippocastanoideae</taxon>
        <taxon>Acereae</taxon>
        <taxon>Dipteronia</taxon>
    </lineage>
</organism>
<dbReference type="EMBL" id="JANJYI010000003">
    <property type="protein sequence ID" value="KAK2656635.1"/>
    <property type="molecule type" value="Genomic_DNA"/>
</dbReference>
<reference evidence="2" key="1">
    <citation type="journal article" date="2023" name="Plant J.">
        <title>Genome sequences and population genomics provide insights into the demographic history, inbreeding, and mutation load of two 'living fossil' tree species of Dipteronia.</title>
        <authorList>
            <person name="Feng Y."/>
            <person name="Comes H.P."/>
            <person name="Chen J."/>
            <person name="Zhu S."/>
            <person name="Lu R."/>
            <person name="Zhang X."/>
            <person name="Li P."/>
            <person name="Qiu J."/>
            <person name="Olsen K.M."/>
            <person name="Qiu Y."/>
        </authorList>
    </citation>
    <scope>NUCLEOTIDE SEQUENCE</scope>
    <source>
        <strain evidence="2">KIB01</strain>
    </source>
</reference>
<dbReference type="GO" id="GO:0003676">
    <property type="term" value="F:nucleic acid binding"/>
    <property type="evidence" value="ECO:0007669"/>
    <property type="project" value="InterPro"/>
</dbReference>
<name>A0AAE0CMF9_9ROSI</name>
<protein>
    <recommendedName>
        <fullName evidence="1">RNase H type-1 domain-containing protein</fullName>
    </recommendedName>
</protein>
<dbReference type="InterPro" id="IPR012337">
    <property type="entry name" value="RNaseH-like_sf"/>
</dbReference>
<evidence type="ECO:0000259" key="1">
    <source>
        <dbReference type="Pfam" id="PF13456"/>
    </source>
</evidence>